<dbReference type="AlphaFoldDB" id="A0A1S9NA13"/>
<keyword evidence="1" id="KW-1133">Transmembrane helix</keyword>
<dbReference type="InterPro" id="IPR025711">
    <property type="entry name" value="PepSY"/>
</dbReference>
<name>A0A1S9NA13_CLOBE</name>
<dbReference type="EMBL" id="MWMH01000002">
    <property type="protein sequence ID" value="OOP74322.1"/>
    <property type="molecule type" value="Genomic_DNA"/>
</dbReference>
<comment type="caution">
    <text evidence="3">The sequence shown here is derived from an EMBL/GenBank/DDBJ whole genome shotgun (WGS) entry which is preliminary data.</text>
</comment>
<feature type="transmembrane region" description="Helical" evidence="1">
    <location>
        <begin position="20"/>
        <end position="42"/>
    </location>
</feature>
<dbReference type="Pfam" id="PF03413">
    <property type="entry name" value="PepSY"/>
    <property type="match status" value="1"/>
</dbReference>
<sequence length="133" mass="15138">MKDIFIKFKEFCKTHKKRIITVLSISLITIVIVAGAAAGIIYSKANANIKYSEEQVKEIALIKVPEGEVLKVEKELNFKDAVFEYKVDIKDKENMLEIVKVDSQTGVILRVNNGDYEKENRGNNKENSSYSKH</sequence>
<dbReference type="RefSeq" id="WP_078115125.1">
    <property type="nucleotide sequence ID" value="NZ_MWMH01000002.1"/>
</dbReference>
<protein>
    <recommendedName>
        <fullName evidence="2">PepSY domain-containing protein</fullName>
    </recommendedName>
</protein>
<evidence type="ECO:0000256" key="1">
    <source>
        <dbReference type="SAM" id="Phobius"/>
    </source>
</evidence>
<reference evidence="3 4" key="1">
    <citation type="submission" date="2017-02" db="EMBL/GenBank/DDBJ databases">
        <title>Genome sequence of Clostridium beijerinckii Br21.</title>
        <authorList>
            <person name="Fonseca B.C."/>
            <person name="Guazzaroni M.E."/>
            <person name="Riano-Pachon D.M."/>
            <person name="Reginatto V."/>
        </authorList>
    </citation>
    <scope>NUCLEOTIDE SEQUENCE [LARGE SCALE GENOMIC DNA]</scope>
    <source>
        <strain evidence="3 4">Br21</strain>
    </source>
</reference>
<keyword evidence="1" id="KW-0812">Transmembrane</keyword>
<dbReference type="Gene3D" id="3.10.450.40">
    <property type="match status" value="1"/>
</dbReference>
<feature type="domain" description="PepSY" evidence="2">
    <location>
        <begin position="50"/>
        <end position="111"/>
    </location>
</feature>
<evidence type="ECO:0000313" key="3">
    <source>
        <dbReference type="EMBL" id="OOP74322.1"/>
    </source>
</evidence>
<accession>A0A1S9NA13</accession>
<proteinExistence type="predicted"/>
<dbReference type="Proteomes" id="UP000190959">
    <property type="component" value="Unassembled WGS sequence"/>
</dbReference>
<evidence type="ECO:0000259" key="2">
    <source>
        <dbReference type="Pfam" id="PF03413"/>
    </source>
</evidence>
<evidence type="ECO:0000313" key="4">
    <source>
        <dbReference type="Proteomes" id="UP000190959"/>
    </source>
</evidence>
<gene>
    <name evidence="3" type="ORF">CBEIBR21_07470</name>
</gene>
<organism evidence="3 4">
    <name type="scientific">Clostridium beijerinckii</name>
    <name type="common">Clostridium MP</name>
    <dbReference type="NCBI Taxonomy" id="1520"/>
    <lineage>
        <taxon>Bacteria</taxon>
        <taxon>Bacillati</taxon>
        <taxon>Bacillota</taxon>
        <taxon>Clostridia</taxon>
        <taxon>Eubacteriales</taxon>
        <taxon>Clostridiaceae</taxon>
        <taxon>Clostridium</taxon>
    </lineage>
</organism>
<keyword evidence="1" id="KW-0472">Membrane</keyword>